<dbReference type="AlphaFoldDB" id="A0A7X6IDC0"/>
<feature type="binding site" description="axial binding residue" evidence="12">
    <location>
        <position position="228"/>
    </location>
    <ligand>
        <name>heme c</name>
        <dbReference type="ChEBI" id="CHEBI:61717"/>
        <label>2</label>
    </ligand>
    <ligandPart>
        <name>Fe</name>
        <dbReference type="ChEBI" id="CHEBI:18248"/>
    </ligandPart>
</feature>
<dbReference type="InterPro" id="IPR036909">
    <property type="entry name" value="Cyt_c-like_dom_sf"/>
</dbReference>
<evidence type="ECO:0000256" key="6">
    <source>
        <dbReference type="ARBA" id="ARBA00022729"/>
    </source>
</evidence>
<evidence type="ECO:0000256" key="10">
    <source>
        <dbReference type="ARBA" id="ARBA00023004"/>
    </source>
</evidence>
<evidence type="ECO:0000256" key="11">
    <source>
        <dbReference type="PIRSR" id="PIRSR000294-1"/>
    </source>
</evidence>
<evidence type="ECO:0000313" key="14">
    <source>
        <dbReference type="EMBL" id="NKE73299.1"/>
    </source>
</evidence>
<dbReference type="Proteomes" id="UP000534783">
    <property type="component" value="Unassembled WGS sequence"/>
</dbReference>
<dbReference type="Gene3D" id="1.10.760.10">
    <property type="entry name" value="Cytochrome c-like domain"/>
    <property type="match status" value="2"/>
</dbReference>
<dbReference type="InterPro" id="IPR009056">
    <property type="entry name" value="Cyt_c-like_dom"/>
</dbReference>
<organism evidence="14 15">
    <name type="scientific">Candidatus Manganitrophus noduliformans</name>
    <dbReference type="NCBI Taxonomy" id="2606439"/>
    <lineage>
        <taxon>Bacteria</taxon>
        <taxon>Pseudomonadati</taxon>
        <taxon>Nitrospirota</taxon>
        <taxon>Nitrospiria</taxon>
        <taxon>Candidatus Troglogloeales</taxon>
        <taxon>Candidatus Manganitrophaceae</taxon>
        <taxon>Candidatus Manganitrophus</taxon>
    </lineage>
</organism>
<dbReference type="PANTHER" id="PTHR30600:SF7">
    <property type="entry name" value="CYTOCHROME C PEROXIDASE-RELATED"/>
    <property type="match status" value="1"/>
</dbReference>
<keyword evidence="2" id="KW-0813">Transport</keyword>
<keyword evidence="5 12" id="KW-0479">Metal-binding</keyword>
<keyword evidence="10 12" id="KW-0408">Iron</keyword>
<dbReference type="Pfam" id="PF00034">
    <property type="entry name" value="Cytochrom_C"/>
    <property type="match status" value="1"/>
</dbReference>
<dbReference type="GO" id="GO:0004130">
    <property type="term" value="F:cytochrome-c peroxidase activity"/>
    <property type="evidence" value="ECO:0007669"/>
    <property type="project" value="TreeGrafter"/>
</dbReference>
<reference evidence="14 15" key="1">
    <citation type="journal article" date="2020" name="Nature">
        <title>Bacterial chemolithoautotrophy via manganese oxidation.</title>
        <authorList>
            <person name="Yu H."/>
            <person name="Leadbetter J.R."/>
        </authorList>
    </citation>
    <scope>NUCLEOTIDE SEQUENCE [LARGE SCALE GENOMIC DNA]</scope>
    <source>
        <strain evidence="14 15">Mn-1</strain>
    </source>
</reference>
<dbReference type="RefSeq" id="WP_168063224.1">
    <property type="nucleotide sequence ID" value="NZ_VTOW01000005.1"/>
</dbReference>
<feature type="domain" description="Cytochrome c" evidence="13">
    <location>
        <begin position="210"/>
        <end position="323"/>
    </location>
</feature>
<name>A0A7X6IDC0_9BACT</name>
<dbReference type="PIRSF" id="PIRSF000294">
    <property type="entry name" value="Cytochrome-c_peroxidase"/>
    <property type="match status" value="1"/>
</dbReference>
<sequence length="349" mass="38170">MRRFILFQFSSVWVLVFLITAPAFGQEADLIRQAGNFFKPLPEKLSAPENNPATPEKVLLGQMLFFEPRLSKSGAISCNSCHNLITGGVDNLPTSPGHMGQLGGRNSPTVLNAGVQFAQFWDGRAASLEDQAKGPILNPVEMAMPDESSVLARLRSIPEYVALFKKAFPGEKEPLTYDNVAKAIAAFERTLLTPSRFDDFLKGNAKALTDAEKKGLQLVIQKGCIACHNGVGAGGGQYQKFGIAEPYASSDDPGRFNVTKKETDRFIFKVPLWRNVTRTAPYFHDGAVWDLREAVRTMGKLQLKINLTEEEIDLIVAFLHSLEGTVPEAALKLPVLPTSASATPKPVLK</sequence>
<evidence type="ECO:0000256" key="12">
    <source>
        <dbReference type="PIRSR" id="PIRSR000294-2"/>
    </source>
</evidence>
<evidence type="ECO:0000256" key="2">
    <source>
        <dbReference type="ARBA" id="ARBA00022448"/>
    </source>
</evidence>
<dbReference type="Pfam" id="PF03150">
    <property type="entry name" value="CCP_MauG"/>
    <property type="match status" value="1"/>
</dbReference>
<comment type="PTM">
    <text evidence="11">Binds 2 heme groups per subunit.</text>
</comment>
<comment type="caution">
    <text evidence="14">The sequence shown here is derived from an EMBL/GenBank/DDBJ whole genome shotgun (WGS) entry which is preliminary data.</text>
</comment>
<feature type="domain" description="Cytochrome c" evidence="13">
    <location>
        <begin position="56"/>
        <end position="188"/>
    </location>
</feature>
<feature type="binding site" description="covalent" evidence="11">
    <location>
        <position position="78"/>
    </location>
    <ligand>
        <name>heme c</name>
        <dbReference type="ChEBI" id="CHEBI:61717"/>
        <label>1</label>
    </ligand>
</feature>
<keyword evidence="4 11" id="KW-0349">Heme</keyword>
<evidence type="ECO:0000256" key="1">
    <source>
        <dbReference type="ARBA" id="ARBA00004418"/>
    </source>
</evidence>
<feature type="binding site" description="covalent" evidence="11">
    <location>
        <position position="224"/>
    </location>
    <ligand>
        <name>heme c</name>
        <dbReference type="ChEBI" id="CHEBI:61717"/>
        <label>2</label>
    </ligand>
</feature>
<evidence type="ECO:0000259" key="13">
    <source>
        <dbReference type="PROSITE" id="PS51007"/>
    </source>
</evidence>
<feature type="binding site" description="axial binding residue" evidence="12">
    <location>
        <position position="82"/>
    </location>
    <ligand>
        <name>heme c</name>
        <dbReference type="ChEBI" id="CHEBI:61717"/>
        <label>1</label>
    </ligand>
    <ligandPart>
        <name>Fe</name>
        <dbReference type="ChEBI" id="CHEBI:18248"/>
    </ligandPart>
</feature>
<dbReference type="InterPro" id="IPR026259">
    <property type="entry name" value="MauG/Cytc_peroxidase"/>
</dbReference>
<evidence type="ECO:0000256" key="5">
    <source>
        <dbReference type="ARBA" id="ARBA00022723"/>
    </source>
</evidence>
<evidence type="ECO:0000256" key="3">
    <source>
        <dbReference type="ARBA" id="ARBA00022559"/>
    </source>
</evidence>
<proteinExistence type="predicted"/>
<accession>A0A7X6IDC0</accession>
<dbReference type="PROSITE" id="PS51007">
    <property type="entry name" value="CYTC"/>
    <property type="match status" value="2"/>
</dbReference>
<protein>
    <submittedName>
        <fullName evidence="14">Cytochrome-c peroxidase</fullName>
    </submittedName>
</protein>
<dbReference type="GO" id="GO:0042597">
    <property type="term" value="C:periplasmic space"/>
    <property type="evidence" value="ECO:0007669"/>
    <property type="project" value="UniProtKB-SubCell"/>
</dbReference>
<comment type="subcellular location">
    <subcellularLocation>
        <location evidence="1">Periplasm</location>
    </subcellularLocation>
</comment>
<evidence type="ECO:0000256" key="8">
    <source>
        <dbReference type="ARBA" id="ARBA00022982"/>
    </source>
</evidence>
<evidence type="ECO:0000256" key="9">
    <source>
        <dbReference type="ARBA" id="ARBA00023002"/>
    </source>
</evidence>
<dbReference type="FunFam" id="1.10.760.10:FF:000004">
    <property type="entry name" value="Cytochrome c peroxidase"/>
    <property type="match status" value="1"/>
</dbReference>
<dbReference type="EMBL" id="VTOW01000005">
    <property type="protein sequence ID" value="NKE73299.1"/>
    <property type="molecule type" value="Genomic_DNA"/>
</dbReference>
<keyword evidence="8" id="KW-0249">Electron transport</keyword>
<keyword evidence="3 14" id="KW-0575">Peroxidase</keyword>
<feature type="binding site" description="covalent" evidence="11">
    <location>
        <position position="227"/>
    </location>
    <ligand>
        <name>heme c</name>
        <dbReference type="ChEBI" id="CHEBI:61717"/>
        <label>2</label>
    </ligand>
</feature>
<feature type="binding site" description="covalent" evidence="11">
    <location>
        <position position="81"/>
    </location>
    <ligand>
        <name>heme c</name>
        <dbReference type="ChEBI" id="CHEBI:61717"/>
        <label>1</label>
    </ligand>
</feature>
<feature type="binding site" description="axial binding residue" evidence="12">
    <location>
        <position position="298"/>
    </location>
    <ligand>
        <name>heme c</name>
        <dbReference type="ChEBI" id="CHEBI:61717"/>
        <label>2</label>
    </ligand>
    <ligandPart>
        <name>Fe</name>
        <dbReference type="ChEBI" id="CHEBI:18248"/>
    </ligandPart>
</feature>
<gene>
    <name evidence="14" type="ORF">MNODULE_21300</name>
</gene>
<feature type="binding site" description="axial binding residue" evidence="12">
    <location>
        <position position="98"/>
    </location>
    <ligand>
        <name>heme c</name>
        <dbReference type="ChEBI" id="CHEBI:61717"/>
        <label>1</label>
    </ligand>
    <ligandPart>
        <name>Fe</name>
        <dbReference type="ChEBI" id="CHEBI:18248"/>
    </ligandPart>
</feature>
<keyword evidence="9" id="KW-0560">Oxidoreductase</keyword>
<dbReference type="InterPro" id="IPR004852">
    <property type="entry name" value="Di-haem_cyt_c_peroxidsae"/>
</dbReference>
<keyword evidence="7" id="KW-0574">Periplasm</keyword>
<evidence type="ECO:0000256" key="7">
    <source>
        <dbReference type="ARBA" id="ARBA00022764"/>
    </source>
</evidence>
<dbReference type="InterPro" id="IPR051395">
    <property type="entry name" value="Cytochrome_c_Peroxidase/MauG"/>
</dbReference>
<comment type="cofactor">
    <cofactor evidence="11">
        <name>heme</name>
        <dbReference type="ChEBI" id="CHEBI:30413"/>
    </cofactor>
    <text evidence="11">Binds 2 heme groups.</text>
</comment>
<dbReference type="GO" id="GO:0009055">
    <property type="term" value="F:electron transfer activity"/>
    <property type="evidence" value="ECO:0007669"/>
    <property type="project" value="InterPro"/>
</dbReference>
<dbReference type="SUPFAM" id="SSF46626">
    <property type="entry name" value="Cytochrome c"/>
    <property type="match status" value="2"/>
</dbReference>
<dbReference type="GO" id="GO:0020037">
    <property type="term" value="F:heme binding"/>
    <property type="evidence" value="ECO:0007669"/>
    <property type="project" value="InterPro"/>
</dbReference>
<dbReference type="GO" id="GO:0046872">
    <property type="term" value="F:metal ion binding"/>
    <property type="evidence" value="ECO:0007669"/>
    <property type="project" value="UniProtKB-KW"/>
</dbReference>
<keyword evidence="6" id="KW-0732">Signal</keyword>
<dbReference type="PANTHER" id="PTHR30600">
    <property type="entry name" value="CYTOCHROME C PEROXIDASE-RELATED"/>
    <property type="match status" value="1"/>
</dbReference>
<evidence type="ECO:0000256" key="4">
    <source>
        <dbReference type="ARBA" id="ARBA00022617"/>
    </source>
</evidence>
<keyword evidence="15" id="KW-1185">Reference proteome</keyword>
<evidence type="ECO:0000313" key="15">
    <source>
        <dbReference type="Proteomes" id="UP000534783"/>
    </source>
</evidence>